<dbReference type="SUPFAM" id="SSF81383">
    <property type="entry name" value="F-box domain"/>
    <property type="match status" value="1"/>
</dbReference>
<dbReference type="InterPro" id="IPR036047">
    <property type="entry name" value="F-box-like_dom_sf"/>
</dbReference>
<organism evidence="3 4">
    <name type="scientific">Ophiocordyceps camponoti-rufipedis</name>
    <dbReference type="NCBI Taxonomy" id="2004952"/>
    <lineage>
        <taxon>Eukaryota</taxon>
        <taxon>Fungi</taxon>
        <taxon>Dikarya</taxon>
        <taxon>Ascomycota</taxon>
        <taxon>Pezizomycotina</taxon>
        <taxon>Sordariomycetes</taxon>
        <taxon>Hypocreomycetidae</taxon>
        <taxon>Hypocreales</taxon>
        <taxon>Ophiocordycipitaceae</taxon>
        <taxon>Ophiocordyceps</taxon>
    </lineage>
</organism>
<feature type="region of interest" description="Disordered" evidence="1">
    <location>
        <begin position="467"/>
        <end position="510"/>
    </location>
</feature>
<evidence type="ECO:0000313" key="3">
    <source>
        <dbReference type="EMBL" id="PHH67872.1"/>
    </source>
</evidence>
<accession>A0A2C5YKR3</accession>
<reference evidence="3 4" key="1">
    <citation type="submission" date="2017-06" db="EMBL/GenBank/DDBJ databases">
        <title>Ant-infecting Ophiocordyceps genomes reveal a high diversity of potential behavioral manipulation genes and a possible major role for enterotoxins.</title>
        <authorList>
            <person name="De Bekker C."/>
            <person name="Evans H.C."/>
            <person name="Brachmann A."/>
            <person name="Hughes D.P."/>
        </authorList>
    </citation>
    <scope>NUCLEOTIDE SEQUENCE [LARGE SCALE GENOMIC DNA]</scope>
    <source>
        <strain evidence="3 4">Map16</strain>
    </source>
</reference>
<dbReference type="Proteomes" id="UP000226431">
    <property type="component" value="Unassembled WGS sequence"/>
</dbReference>
<evidence type="ECO:0000256" key="1">
    <source>
        <dbReference type="SAM" id="MobiDB-lite"/>
    </source>
</evidence>
<dbReference type="CDD" id="cd09917">
    <property type="entry name" value="F-box_SF"/>
    <property type="match status" value="1"/>
</dbReference>
<dbReference type="InterPro" id="IPR001810">
    <property type="entry name" value="F-box_dom"/>
</dbReference>
<dbReference type="AlphaFoldDB" id="A0A2C5YKR3"/>
<feature type="compositionally biased region" description="Acidic residues" evidence="1">
    <location>
        <begin position="471"/>
        <end position="488"/>
    </location>
</feature>
<sequence length="510" mass="57885">MERSGVEASPLLRLPLEVLIKVTTWLTTTDLCTMRLLCRAVEERLYVTFTNEFFSRKQFMMADLSLQALVEISKSRLSRHLRFVHLGFDRLPDERAQRPLADDDRERRFRERYADYVVFMSTGMHHQMLIEAFSRLVNLDEVVLRDFNSGGRWRDGPLAEWTSYGSTTIFNETGVRPTHGSRGFFDQRVSLGACSELFVIVLQALSAAGATPRGIRVITVKENYLRDFAFHISRFVKPSVLPVVRRLQKLDLVIDISWMSQLSGWGHTAAAAATGQSVTRVAPDSMLRGFLWHAVNLRDLRIFEHHDYNPALTDFLEWLAASSLPDDASALDTPPPMLPQLERLSLGRMLVGSRTLLRVIRKFASRLQGLELHKVTLQRALPPSSDPTDPPRIHLWLDFFNQLQQMPGLEMRDLKLSFLRQAYMNRPKDYAVIFDRGSEMAEYTGPCWRDFVDKVLATMVVIWPRTITPEPDSDEQDSDDSLAEDDDAGGAAGGDAADDMLTVLPMDVGP</sequence>
<evidence type="ECO:0000313" key="4">
    <source>
        <dbReference type="Proteomes" id="UP000226431"/>
    </source>
</evidence>
<comment type="caution">
    <text evidence="3">The sequence shown here is derived from an EMBL/GenBank/DDBJ whole genome shotgun (WGS) entry which is preliminary data.</text>
</comment>
<feature type="domain" description="F-box" evidence="2">
    <location>
        <begin position="8"/>
        <end position="57"/>
    </location>
</feature>
<gene>
    <name evidence="3" type="ORF">CDD80_450</name>
</gene>
<name>A0A2C5YKR3_9HYPO</name>
<dbReference type="OrthoDB" id="5279008at2759"/>
<evidence type="ECO:0000259" key="2">
    <source>
        <dbReference type="PROSITE" id="PS50181"/>
    </source>
</evidence>
<keyword evidence="4" id="KW-1185">Reference proteome</keyword>
<dbReference type="Pfam" id="PF00646">
    <property type="entry name" value="F-box"/>
    <property type="match status" value="1"/>
</dbReference>
<protein>
    <recommendedName>
        <fullName evidence="2">F-box domain-containing protein</fullName>
    </recommendedName>
</protein>
<proteinExistence type="predicted"/>
<dbReference type="PROSITE" id="PS50181">
    <property type="entry name" value="FBOX"/>
    <property type="match status" value="1"/>
</dbReference>
<dbReference type="STRING" id="2004952.A0A2C5YKR3"/>
<dbReference type="EMBL" id="NJES01001126">
    <property type="protein sequence ID" value="PHH67872.1"/>
    <property type="molecule type" value="Genomic_DNA"/>
</dbReference>